<keyword evidence="4 7" id="KW-0812">Transmembrane</keyword>
<dbReference type="PANTHER" id="PTHR23513">
    <property type="entry name" value="INTEGRAL MEMBRANE EFFLUX PROTEIN-RELATED"/>
    <property type="match status" value="1"/>
</dbReference>
<dbReference type="InterPro" id="IPR010290">
    <property type="entry name" value="TM_effector"/>
</dbReference>
<comment type="caution">
    <text evidence="9">The sequence shown here is derived from an EMBL/GenBank/DDBJ whole genome shotgun (WGS) entry which is preliminary data.</text>
</comment>
<dbReference type="InterPro" id="IPR020846">
    <property type="entry name" value="MFS_dom"/>
</dbReference>
<keyword evidence="10" id="KW-1185">Reference proteome</keyword>
<feature type="transmembrane region" description="Helical" evidence="7">
    <location>
        <begin position="218"/>
        <end position="243"/>
    </location>
</feature>
<dbReference type="GO" id="GO:0005886">
    <property type="term" value="C:plasma membrane"/>
    <property type="evidence" value="ECO:0007669"/>
    <property type="project" value="UniProtKB-SubCell"/>
</dbReference>
<feature type="domain" description="Major facilitator superfamily (MFS) profile" evidence="8">
    <location>
        <begin position="14"/>
        <end position="409"/>
    </location>
</feature>
<keyword evidence="3" id="KW-1003">Cell membrane</keyword>
<dbReference type="OrthoDB" id="9763297at2"/>
<proteinExistence type="predicted"/>
<dbReference type="Proteomes" id="UP000471031">
    <property type="component" value="Unassembled WGS sequence"/>
</dbReference>
<comment type="subcellular location">
    <subcellularLocation>
        <location evidence="1">Cell membrane</location>
        <topology evidence="1">Multi-pass membrane protein</topology>
    </subcellularLocation>
</comment>
<feature type="transmembrane region" description="Helical" evidence="7">
    <location>
        <begin position="21"/>
        <end position="40"/>
    </location>
</feature>
<feature type="transmembrane region" description="Helical" evidence="7">
    <location>
        <begin position="318"/>
        <end position="340"/>
    </location>
</feature>
<evidence type="ECO:0000256" key="5">
    <source>
        <dbReference type="ARBA" id="ARBA00022989"/>
    </source>
</evidence>
<evidence type="ECO:0000259" key="8">
    <source>
        <dbReference type="PROSITE" id="PS50850"/>
    </source>
</evidence>
<dbReference type="PANTHER" id="PTHR23513:SF11">
    <property type="entry name" value="STAPHYLOFERRIN A TRANSPORTER"/>
    <property type="match status" value="1"/>
</dbReference>
<dbReference type="Gene3D" id="1.20.1250.20">
    <property type="entry name" value="MFS general substrate transporter like domains"/>
    <property type="match status" value="1"/>
</dbReference>
<feature type="transmembrane region" description="Helical" evidence="7">
    <location>
        <begin position="352"/>
        <end position="375"/>
    </location>
</feature>
<dbReference type="CDD" id="cd06173">
    <property type="entry name" value="MFS_MefA_like"/>
    <property type="match status" value="1"/>
</dbReference>
<evidence type="ECO:0000256" key="1">
    <source>
        <dbReference type="ARBA" id="ARBA00004651"/>
    </source>
</evidence>
<accession>A0A845LEJ9</accession>
<keyword evidence="5 7" id="KW-1133">Transmembrane helix</keyword>
<dbReference type="EMBL" id="WXEX01000010">
    <property type="protein sequence ID" value="MZP43804.1"/>
    <property type="molecule type" value="Genomic_DNA"/>
</dbReference>
<keyword evidence="2" id="KW-0813">Transport</keyword>
<gene>
    <name evidence="9" type="ORF">GTO89_12225</name>
</gene>
<keyword evidence="6 7" id="KW-0472">Membrane</keyword>
<protein>
    <submittedName>
        <fullName evidence="9">MFS transporter</fullName>
    </submittedName>
</protein>
<dbReference type="Pfam" id="PF05977">
    <property type="entry name" value="MFS_3"/>
    <property type="match status" value="1"/>
</dbReference>
<evidence type="ECO:0000313" key="9">
    <source>
        <dbReference type="EMBL" id="MZP43804.1"/>
    </source>
</evidence>
<feature type="transmembrane region" description="Helical" evidence="7">
    <location>
        <begin position="52"/>
        <end position="73"/>
    </location>
</feature>
<dbReference type="PROSITE" id="PS50850">
    <property type="entry name" value="MFS"/>
    <property type="match status" value="1"/>
</dbReference>
<feature type="transmembrane region" description="Helical" evidence="7">
    <location>
        <begin position="178"/>
        <end position="197"/>
    </location>
</feature>
<dbReference type="InterPro" id="IPR036259">
    <property type="entry name" value="MFS_trans_sf"/>
</dbReference>
<dbReference type="RefSeq" id="WP_161262371.1">
    <property type="nucleotide sequence ID" value="NZ_JAFBDC010000008.1"/>
</dbReference>
<feature type="transmembrane region" description="Helical" evidence="7">
    <location>
        <begin position="381"/>
        <end position="404"/>
    </location>
</feature>
<feature type="transmembrane region" description="Helical" evidence="7">
    <location>
        <begin position="294"/>
        <end position="312"/>
    </location>
</feature>
<name>A0A845LEJ9_HELGE</name>
<evidence type="ECO:0000256" key="4">
    <source>
        <dbReference type="ARBA" id="ARBA00022692"/>
    </source>
</evidence>
<dbReference type="SUPFAM" id="SSF103473">
    <property type="entry name" value="MFS general substrate transporter"/>
    <property type="match status" value="1"/>
</dbReference>
<sequence>MNNLTGRITATFPALRHKNFRYFWFGQCISLLGTWMQRAAQQWLVYTLTKSAFLLGILGVGQFGPMLLFSLFAGVLIDRYPKKRILMMTQTALMIQALILAYLVYSGGVSYWKVLLLATSLGLVNTLDMPARQSFIIELVGRQDLTNAIALNSTIVNLARIAGPSLAAFLMANYGADFCFFINGVSFVPVIWGLYLTQPLAGVREKKQKKIFAEILEGLRYIAANPLILRAIVAMLAVGTFAMNMDVMIPVFADVVLGQGVHGYGVLLSAAGAGSLAASVLLAAKLRNKPSEKLIFFSALIISLFLVILNFIHSYFFAALVVVIVGFFNMIFMTSVNSTIQLNSDDIYRGRAMSIYTLAFAGTTPVGNFFAGAITHRFGPGAGFLMCGLVTGFFIAVIVAMILISRRAKQKRMLQGP</sequence>
<organism evidence="9 10">
    <name type="scientific">Heliomicrobium gestii</name>
    <name type="common">Heliobacterium gestii</name>
    <dbReference type="NCBI Taxonomy" id="2699"/>
    <lineage>
        <taxon>Bacteria</taxon>
        <taxon>Bacillati</taxon>
        <taxon>Bacillota</taxon>
        <taxon>Clostridia</taxon>
        <taxon>Eubacteriales</taxon>
        <taxon>Heliobacteriaceae</taxon>
        <taxon>Heliomicrobium</taxon>
    </lineage>
</organism>
<dbReference type="GO" id="GO:0022857">
    <property type="term" value="F:transmembrane transporter activity"/>
    <property type="evidence" value="ECO:0007669"/>
    <property type="project" value="InterPro"/>
</dbReference>
<evidence type="ECO:0000256" key="6">
    <source>
        <dbReference type="ARBA" id="ARBA00023136"/>
    </source>
</evidence>
<evidence type="ECO:0000256" key="3">
    <source>
        <dbReference type="ARBA" id="ARBA00022475"/>
    </source>
</evidence>
<evidence type="ECO:0000256" key="7">
    <source>
        <dbReference type="SAM" id="Phobius"/>
    </source>
</evidence>
<feature type="transmembrane region" description="Helical" evidence="7">
    <location>
        <begin position="263"/>
        <end position="282"/>
    </location>
</feature>
<evidence type="ECO:0000256" key="2">
    <source>
        <dbReference type="ARBA" id="ARBA00022448"/>
    </source>
</evidence>
<dbReference type="AlphaFoldDB" id="A0A845LEJ9"/>
<reference evidence="9 10" key="1">
    <citation type="submission" date="2020-01" db="EMBL/GenBank/DDBJ databases">
        <title>Whole genome sequence of Heliobacterium gestii DSM 11169.</title>
        <authorList>
            <person name="Kyndt J.A."/>
            <person name="Meyer T.E."/>
        </authorList>
    </citation>
    <scope>NUCLEOTIDE SEQUENCE [LARGE SCALE GENOMIC DNA]</scope>
    <source>
        <strain evidence="9 10">DSM 11169</strain>
    </source>
</reference>
<evidence type="ECO:0000313" key="10">
    <source>
        <dbReference type="Proteomes" id="UP000471031"/>
    </source>
</evidence>